<dbReference type="STRING" id="289078.A0A2X0LDD0"/>
<feature type="compositionally biased region" description="Polar residues" evidence="8">
    <location>
        <begin position="1033"/>
        <end position="1047"/>
    </location>
</feature>
<feature type="region of interest" description="Disordered" evidence="8">
    <location>
        <begin position="22"/>
        <end position="116"/>
    </location>
</feature>
<feature type="compositionally biased region" description="Low complexity" evidence="8">
    <location>
        <begin position="24"/>
        <end position="44"/>
    </location>
</feature>
<dbReference type="GO" id="GO:0005634">
    <property type="term" value="C:nucleus"/>
    <property type="evidence" value="ECO:0007669"/>
    <property type="project" value="UniProtKB-SubCell"/>
</dbReference>
<evidence type="ECO:0000256" key="5">
    <source>
        <dbReference type="ARBA" id="ARBA00023125"/>
    </source>
</evidence>
<keyword evidence="5" id="KW-0238">DNA-binding</keyword>
<dbReference type="EMBL" id="FMWP01000048">
    <property type="protein sequence ID" value="SCZ93913.1"/>
    <property type="molecule type" value="Genomic_DNA"/>
</dbReference>
<dbReference type="GO" id="GO:0046872">
    <property type="term" value="F:metal ion binding"/>
    <property type="evidence" value="ECO:0007669"/>
    <property type="project" value="UniProtKB-KW"/>
</dbReference>
<evidence type="ECO:0000256" key="3">
    <source>
        <dbReference type="ARBA" id="ARBA00022833"/>
    </source>
</evidence>
<feature type="compositionally biased region" description="Low complexity" evidence="8">
    <location>
        <begin position="205"/>
        <end position="222"/>
    </location>
</feature>
<protein>
    <submittedName>
        <fullName evidence="9">BZ3500_MvSof-1268-A1-R1_Chr6-3g08980 protein</fullName>
    </submittedName>
</protein>
<keyword evidence="4" id="KW-0805">Transcription regulation</keyword>
<dbReference type="PANTHER" id="PTHR31845">
    <property type="entry name" value="FINGER DOMAIN PROTEIN, PUTATIVE-RELATED"/>
    <property type="match status" value="1"/>
</dbReference>
<dbReference type="GO" id="GO:0000976">
    <property type="term" value="F:transcription cis-regulatory region binding"/>
    <property type="evidence" value="ECO:0007669"/>
    <property type="project" value="TreeGrafter"/>
</dbReference>
<dbReference type="CDD" id="cd12148">
    <property type="entry name" value="fungal_TF_MHR"/>
    <property type="match status" value="1"/>
</dbReference>
<evidence type="ECO:0000313" key="9">
    <source>
        <dbReference type="EMBL" id="SCZ93913.1"/>
    </source>
</evidence>
<gene>
    <name evidence="9" type="ORF">BZ3500_MVSOF-1268-A1-R1_CHR6-3G08980</name>
</gene>
<feature type="region of interest" description="Disordered" evidence="8">
    <location>
        <begin position="169"/>
        <end position="224"/>
    </location>
</feature>
<dbReference type="PANTHER" id="PTHR31845:SF34">
    <property type="entry name" value="TRANSCRIPTIONAL ACTIVATOR OF PROTEASES PRTT"/>
    <property type="match status" value="1"/>
</dbReference>
<keyword evidence="10" id="KW-1185">Reference proteome</keyword>
<name>A0A2X0LDD0_9BASI</name>
<evidence type="ECO:0000256" key="1">
    <source>
        <dbReference type="ARBA" id="ARBA00004123"/>
    </source>
</evidence>
<proteinExistence type="predicted"/>
<feature type="region of interest" description="Disordered" evidence="8">
    <location>
        <begin position="312"/>
        <end position="348"/>
    </location>
</feature>
<dbReference type="GO" id="GO:0000981">
    <property type="term" value="F:DNA-binding transcription factor activity, RNA polymerase II-specific"/>
    <property type="evidence" value="ECO:0007669"/>
    <property type="project" value="TreeGrafter"/>
</dbReference>
<feature type="region of interest" description="Disordered" evidence="8">
    <location>
        <begin position="1027"/>
        <end position="1053"/>
    </location>
</feature>
<dbReference type="InterPro" id="IPR051089">
    <property type="entry name" value="prtT"/>
</dbReference>
<evidence type="ECO:0000256" key="2">
    <source>
        <dbReference type="ARBA" id="ARBA00022723"/>
    </source>
</evidence>
<dbReference type="Proteomes" id="UP000249723">
    <property type="component" value="Unassembled WGS sequence"/>
</dbReference>
<keyword evidence="3" id="KW-0862">Zinc</keyword>
<keyword evidence="6" id="KW-0804">Transcription</keyword>
<keyword evidence="7" id="KW-0539">Nucleus</keyword>
<sequence length="1053" mass="112600">MTTPAQHLQHAAAMAAANTGMFGVSLPSSSSVPSAAATASTSAAHGNTSSGDGGGQSAPPAVPLSGPSTSTSHPVGGPPSTHSGAGPRRTPFKAQAPNKASAFNNKKDKGDKKTRSRLACGFQTGPWSSRLAYQGPCDDVQQQRALAQARDQTRAHPFTLAFSGLACKSTKQKCDGPSRARLAPPAKRIGARSEATFAASVGTDSSEQSTPSASSAPGTSRSQFIRREREIDPASPLLIANHTVPCRRCELYGLECKFPPSAGVVATTIASGSGVLDGSAPVAIKKFDEIAARLRNIEAALNITSTYTAEGYSPMNATDSRSPSRRSVSPASSDGLATADELDKEKANPIHEINDSIDMIVGKVQARAGDGGIADGGLDDYGAPDVVKRGTLTQHECQELFDFFFCSIHPWVMMLSLDEDRDAMGVRSRSSLLFHTILCLATSFSSPFPSALHTTLVSYVNAILAPQILNPQPHELTTDFLRAMDLLNLYKPTQFSTRRAEGKDVAESMRASKVNGLASWMLQGILARSAERLDLASSLSRFSRAYSASASGIAIPKRLLRDLRLYYWLLSNDVHGNVQSGRRCNMEGAAALTTTRLFSSLQLQPYDVRLAASVEMFEVARPILRSFSYERTRRIAQVDLDRYNTGMAAWEEFWLPMLQQQLAVDPLAMSVMCPFAWFITLQFNAAAYVSWKEKRFSSTDSTDGAFPDLKQEPGLMGGGGGGGGAGGPKAKRARIEPRGLTQCEHDGLERCVRAAEGLLFTLCEESRVVGAWRTVQWEGAERADGWSKLTLDQSIVEVSKWGMDAITCVAYIFPAVFLCKLVNEGILTPNLELSRNPSVQVPWRYSQKLPRLLELGASFLDSIALNPHHPARAQAHVLRTLLELGIKGVPPSPQPLRPTENGPPAVPESMAHYNLGAQSMPGADGRMAGAYATSPQQHGPRWPTSLDSSSADRSQRRYPPAAMPASGNQVLETYAALGPGRSAGSLASSPSGKQPGSINVDMALTNVLDGFDPMWTESGGWGWGNDLDGIGAGSTSRPGSNTGTTPQPIMYPF</sequence>
<accession>A0A2X0LDD0</accession>
<evidence type="ECO:0000256" key="7">
    <source>
        <dbReference type="ARBA" id="ARBA00023242"/>
    </source>
</evidence>
<evidence type="ECO:0000256" key="8">
    <source>
        <dbReference type="SAM" id="MobiDB-lite"/>
    </source>
</evidence>
<organism evidence="9 10">
    <name type="scientific">Microbotryum saponariae</name>
    <dbReference type="NCBI Taxonomy" id="289078"/>
    <lineage>
        <taxon>Eukaryota</taxon>
        <taxon>Fungi</taxon>
        <taxon>Dikarya</taxon>
        <taxon>Basidiomycota</taxon>
        <taxon>Pucciniomycotina</taxon>
        <taxon>Microbotryomycetes</taxon>
        <taxon>Microbotryales</taxon>
        <taxon>Microbotryaceae</taxon>
        <taxon>Microbotryum</taxon>
    </lineage>
</organism>
<evidence type="ECO:0000313" key="10">
    <source>
        <dbReference type="Proteomes" id="UP000249723"/>
    </source>
</evidence>
<keyword evidence="2" id="KW-0479">Metal-binding</keyword>
<feature type="region of interest" description="Disordered" evidence="8">
    <location>
        <begin position="889"/>
        <end position="967"/>
    </location>
</feature>
<evidence type="ECO:0000256" key="4">
    <source>
        <dbReference type="ARBA" id="ARBA00023015"/>
    </source>
</evidence>
<dbReference type="AlphaFoldDB" id="A0A2X0LDD0"/>
<evidence type="ECO:0000256" key="6">
    <source>
        <dbReference type="ARBA" id="ARBA00023163"/>
    </source>
</evidence>
<comment type="subcellular location">
    <subcellularLocation>
        <location evidence="1">Nucleus</location>
    </subcellularLocation>
</comment>
<reference evidence="10" key="1">
    <citation type="submission" date="2016-10" db="EMBL/GenBank/DDBJ databases">
        <authorList>
            <person name="Jeantristanb JTB J.-T."/>
            <person name="Ricardo R."/>
        </authorList>
    </citation>
    <scope>NUCLEOTIDE SEQUENCE [LARGE SCALE GENOMIC DNA]</scope>
</reference>